<dbReference type="AlphaFoldDB" id="A0A930V3U9"/>
<gene>
    <name evidence="1" type="ORF">ISG29_16650</name>
</gene>
<proteinExistence type="predicted"/>
<dbReference type="EMBL" id="JADIVZ010000011">
    <property type="protein sequence ID" value="MBF4163322.1"/>
    <property type="molecule type" value="Genomic_DNA"/>
</dbReference>
<name>A0A930V3U9_9ACTN</name>
<evidence type="ECO:0000313" key="1">
    <source>
        <dbReference type="EMBL" id="MBF4163322.1"/>
    </source>
</evidence>
<dbReference type="Proteomes" id="UP000656804">
    <property type="component" value="Unassembled WGS sequence"/>
</dbReference>
<comment type="caution">
    <text evidence="1">The sequence shown here is derived from an EMBL/GenBank/DDBJ whole genome shotgun (WGS) entry which is preliminary data.</text>
</comment>
<organism evidence="1 2">
    <name type="scientific">Nocardioides acrostichi</name>
    <dbReference type="NCBI Taxonomy" id="2784339"/>
    <lineage>
        <taxon>Bacteria</taxon>
        <taxon>Bacillati</taxon>
        <taxon>Actinomycetota</taxon>
        <taxon>Actinomycetes</taxon>
        <taxon>Propionibacteriales</taxon>
        <taxon>Nocardioidaceae</taxon>
        <taxon>Nocardioides</taxon>
    </lineage>
</organism>
<sequence>MSHATHANATLTPRGRLLLARLVVDDGWTYARAGERFSVG</sequence>
<keyword evidence="2" id="KW-1185">Reference proteome</keyword>
<reference evidence="1" key="1">
    <citation type="submission" date="2020-11" db="EMBL/GenBank/DDBJ databases">
        <title>Nocardioides sp. CBS4Y-1, whole genome shotgun sequence.</title>
        <authorList>
            <person name="Tuo L."/>
        </authorList>
    </citation>
    <scope>NUCLEOTIDE SEQUENCE</scope>
    <source>
        <strain evidence="1">CBS4Y-1</strain>
    </source>
</reference>
<accession>A0A930V3U9</accession>
<evidence type="ECO:0000313" key="2">
    <source>
        <dbReference type="Proteomes" id="UP000656804"/>
    </source>
</evidence>
<feature type="non-terminal residue" evidence="1">
    <location>
        <position position="40"/>
    </location>
</feature>
<protein>
    <submittedName>
        <fullName evidence="1">IS481 family transposase</fullName>
    </submittedName>
</protein>